<dbReference type="Proteomes" id="UP000243884">
    <property type="component" value="Unassembled WGS sequence"/>
</dbReference>
<protein>
    <submittedName>
        <fullName evidence="9">Dipeptidase, putative</fullName>
    </submittedName>
</protein>
<keyword evidence="7" id="KW-0224">Dipeptidase</keyword>
<organism evidence="9 10">
    <name type="scientific">Aerococcus suis</name>
    <dbReference type="NCBI Taxonomy" id="371602"/>
    <lineage>
        <taxon>Bacteria</taxon>
        <taxon>Bacillati</taxon>
        <taxon>Bacillota</taxon>
        <taxon>Bacilli</taxon>
        <taxon>Lactobacillales</taxon>
        <taxon>Aerococcaceae</taxon>
        <taxon>Aerococcus</taxon>
    </lineage>
</organism>
<evidence type="ECO:0000313" key="9">
    <source>
        <dbReference type="EMBL" id="SMC41943.1"/>
    </source>
</evidence>
<dbReference type="GO" id="GO:0008237">
    <property type="term" value="F:metallopeptidase activity"/>
    <property type="evidence" value="ECO:0007669"/>
    <property type="project" value="UniProtKB-KW"/>
</dbReference>
<comment type="cofactor">
    <cofactor evidence="1">
        <name>Zn(2+)</name>
        <dbReference type="ChEBI" id="CHEBI:29105"/>
    </cofactor>
</comment>
<dbReference type="Gene3D" id="3.30.70.360">
    <property type="match status" value="2"/>
</dbReference>
<dbReference type="GO" id="GO:0006526">
    <property type="term" value="P:L-arginine biosynthetic process"/>
    <property type="evidence" value="ECO:0007669"/>
    <property type="project" value="TreeGrafter"/>
</dbReference>
<dbReference type="NCBIfam" id="NF005542">
    <property type="entry name" value="PRK07205.1"/>
    <property type="match status" value="1"/>
</dbReference>
<dbReference type="InterPro" id="IPR002933">
    <property type="entry name" value="Peptidase_M20"/>
</dbReference>
<dbReference type="InterPro" id="IPR010964">
    <property type="entry name" value="M20A_pepV-rel"/>
</dbReference>
<evidence type="ECO:0000256" key="7">
    <source>
        <dbReference type="ARBA" id="ARBA00022997"/>
    </source>
</evidence>
<dbReference type="PANTHER" id="PTHR43808">
    <property type="entry name" value="ACETYLORNITHINE DEACETYLASE"/>
    <property type="match status" value="1"/>
</dbReference>
<reference evidence="10" key="1">
    <citation type="submission" date="2017-04" db="EMBL/GenBank/DDBJ databases">
        <authorList>
            <person name="Varghese N."/>
            <person name="Submissions S."/>
        </authorList>
    </citation>
    <scope>NUCLEOTIDE SEQUENCE [LARGE SCALE GENOMIC DNA]</scope>
    <source>
        <strain evidence="10">DSM 21500</strain>
    </source>
</reference>
<evidence type="ECO:0000256" key="1">
    <source>
        <dbReference type="ARBA" id="ARBA00001947"/>
    </source>
</evidence>
<keyword evidence="8" id="KW-0482">Metalloprotease</keyword>
<keyword evidence="5" id="KW-0378">Hydrolase</keyword>
<name>A0A1W1Z0P4_9LACT</name>
<sequence>MEHKLTQSVQEESLKALEHLISYASVLDEDATDTPFGTEILDCLKAALEECEKVGLKTFIDPEGYYGYAEIGEGDELMVILCHMDVVPAGKPSEWKYDPYTLTIEDGKMYGRGTQDDKGPSVAALYALKALLDQGETLNKRVRFVFGTDEENIWRCMDQYNAKEEKASFGFVPDADFPLTYAEKGLLQTYLVGEGSKDFELNNDGAFNVVPDEAYYAGDKLEDVKAKLDEHNYDYVVEDGEIIVKGKSVHSKNADEGVNALTRLAVALSDVYDVPALDFIAKYFDEDPKGTGIYGTVEDEMSGPLTINVSRLILNADEARIGLDIRIPVTAEKEDIVVKLSEAGEVFGLRYEEFDYLNSLYVPVESELIQTLLAVYRDLTGDQSEPISSGGATFARTMDNCVAFGARPEDVPVTFHQVNECMPLDNYYDAMEIYAHAIKKLACQ</sequence>
<evidence type="ECO:0000256" key="3">
    <source>
        <dbReference type="ARBA" id="ARBA00022670"/>
    </source>
</evidence>
<evidence type="ECO:0000256" key="2">
    <source>
        <dbReference type="ARBA" id="ARBA00006247"/>
    </source>
</evidence>
<keyword evidence="6" id="KW-0862">Zinc</keyword>
<evidence type="ECO:0000256" key="4">
    <source>
        <dbReference type="ARBA" id="ARBA00022723"/>
    </source>
</evidence>
<dbReference type="InterPro" id="IPR036264">
    <property type="entry name" value="Bact_exopeptidase_dim_dom"/>
</dbReference>
<dbReference type="Pfam" id="PF01546">
    <property type="entry name" value="Peptidase_M20"/>
    <property type="match status" value="1"/>
</dbReference>
<keyword evidence="3" id="KW-0645">Protease</keyword>
<evidence type="ECO:0000256" key="6">
    <source>
        <dbReference type="ARBA" id="ARBA00022833"/>
    </source>
</evidence>
<dbReference type="EMBL" id="FWXK01000005">
    <property type="protein sequence ID" value="SMC41943.1"/>
    <property type="molecule type" value="Genomic_DNA"/>
</dbReference>
<comment type="similarity">
    <text evidence="2">Belongs to the peptidase M20A family.</text>
</comment>
<dbReference type="OrthoDB" id="9761532at2"/>
<dbReference type="GO" id="GO:0016805">
    <property type="term" value="F:dipeptidase activity"/>
    <property type="evidence" value="ECO:0007669"/>
    <property type="project" value="UniProtKB-KW"/>
</dbReference>
<dbReference type="SUPFAM" id="SSF53187">
    <property type="entry name" value="Zn-dependent exopeptidases"/>
    <property type="match status" value="1"/>
</dbReference>
<dbReference type="STRING" id="371602.SAMN04487984_1025"/>
<gene>
    <name evidence="9" type="ORF">SAMN04487984_1025</name>
</gene>
<dbReference type="SUPFAM" id="SSF55031">
    <property type="entry name" value="Bacterial exopeptidase dimerisation domain"/>
    <property type="match status" value="1"/>
</dbReference>
<keyword evidence="4" id="KW-0479">Metal-binding</keyword>
<dbReference type="GO" id="GO:0006508">
    <property type="term" value="P:proteolysis"/>
    <property type="evidence" value="ECO:0007669"/>
    <property type="project" value="UniProtKB-KW"/>
</dbReference>
<keyword evidence="10" id="KW-1185">Reference proteome</keyword>
<proteinExistence type="inferred from homology"/>
<dbReference type="Gene3D" id="3.40.630.10">
    <property type="entry name" value="Zn peptidases"/>
    <property type="match status" value="1"/>
</dbReference>
<dbReference type="AlphaFoldDB" id="A0A1W1Z0P4"/>
<dbReference type="GO" id="GO:0008270">
    <property type="term" value="F:zinc ion binding"/>
    <property type="evidence" value="ECO:0007669"/>
    <property type="project" value="InterPro"/>
</dbReference>
<accession>A0A1W1Z0P4</accession>
<dbReference type="RefSeq" id="WP_084099157.1">
    <property type="nucleotide sequence ID" value="NZ_FWXK01000005.1"/>
</dbReference>
<evidence type="ECO:0000313" key="10">
    <source>
        <dbReference type="Proteomes" id="UP000243884"/>
    </source>
</evidence>
<evidence type="ECO:0000256" key="5">
    <source>
        <dbReference type="ARBA" id="ARBA00022801"/>
    </source>
</evidence>
<evidence type="ECO:0000256" key="8">
    <source>
        <dbReference type="ARBA" id="ARBA00023049"/>
    </source>
</evidence>
<dbReference type="InterPro" id="IPR050072">
    <property type="entry name" value="Peptidase_M20A"/>
</dbReference>
<dbReference type="GO" id="GO:0008777">
    <property type="term" value="F:acetylornithine deacetylase activity"/>
    <property type="evidence" value="ECO:0007669"/>
    <property type="project" value="TreeGrafter"/>
</dbReference>
<dbReference type="NCBIfam" id="TIGR01887">
    <property type="entry name" value="dipeptidaselike"/>
    <property type="match status" value="1"/>
</dbReference>
<dbReference type="PANTHER" id="PTHR43808:SF31">
    <property type="entry name" value="N-ACETYL-L-CITRULLINE DEACETYLASE"/>
    <property type="match status" value="1"/>
</dbReference>